<organism evidence="3 4">
    <name type="scientific">Brassica napus</name>
    <name type="common">Rape</name>
    <dbReference type="NCBI Taxonomy" id="3708"/>
    <lineage>
        <taxon>Eukaryota</taxon>
        <taxon>Viridiplantae</taxon>
        <taxon>Streptophyta</taxon>
        <taxon>Embryophyta</taxon>
        <taxon>Tracheophyta</taxon>
        <taxon>Spermatophyta</taxon>
        <taxon>Magnoliopsida</taxon>
        <taxon>eudicotyledons</taxon>
        <taxon>Gunneridae</taxon>
        <taxon>Pentapetalae</taxon>
        <taxon>rosids</taxon>
        <taxon>malvids</taxon>
        <taxon>Brassicales</taxon>
        <taxon>Brassicaceae</taxon>
        <taxon>Brassiceae</taxon>
        <taxon>Brassica</taxon>
    </lineage>
</organism>
<accession>A0ABQ8BMW7</accession>
<keyword evidence="4" id="KW-1185">Reference proteome</keyword>
<comment type="caution">
    <text evidence="3">The sequence shown here is derived from an EMBL/GenBank/DDBJ whole genome shotgun (WGS) entry which is preliminary data.</text>
</comment>
<gene>
    <name evidence="3" type="ORF">HID58_037875</name>
</gene>
<feature type="region of interest" description="Disordered" evidence="2">
    <location>
        <begin position="63"/>
        <end position="148"/>
    </location>
</feature>
<name>A0ABQ8BMW7_BRANA</name>
<keyword evidence="1" id="KW-0175">Coiled coil</keyword>
<dbReference type="Proteomes" id="UP000824890">
    <property type="component" value="Unassembled WGS sequence"/>
</dbReference>
<sequence length="312" mass="35915">MNSKKKGMNNFSGHKKASTDYQQWEDNLKIWYHRHQLSDDEEDDDPADTWKDFRLEMRRLVEESERETAVQYHQPQRNDTHAVHTSTPCFRAKSKEADHTHNPQKVEPAKEKPTIKQSKSSQPSSLQLPKEPVIRPRSKGDSEPTQSKATVVHIQGRFTATNCITVLSIAKSIQRSSSRESYRSCSLSLSNPSLFFITGDLTEYLFGAALDVGFWCYCDGRTDHCNYFDWFDEGVLDGWPKEALIRARDEIREKDKLINQLTTQLMELRLELEKHKVEISSEGSEDENNSVESDQKVGWMQKILGKMSISNA</sequence>
<feature type="compositionally biased region" description="Basic and acidic residues" evidence="2">
    <location>
        <begin position="132"/>
        <end position="142"/>
    </location>
</feature>
<evidence type="ECO:0000313" key="4">
    <source>
        <dbReference type="Proteomes" id="UP000824890"/>
    </source>
</evidence>
<evidence type="ECO:0000256" key="1">
    <source>
        <dbReference type="SAM" id="Coils"/>
    </source>
</evidence>
<reference evidence="3 4" key="1">
    <citation type="submission" date="2021-05" db="EMBL/GenBank/DDBJ databases">
        <title>Genome Assembly of Synthetic Allotetraploid Brassica napus Reveals Homoeologous Exchanges between Subgenomes.</title>
        <authorList>
            <person name="Davis J.T."/>
        </authorList>
    </citation>
    <scope>NUCLEOTIDE SEQUENCE [LARGE SCALE GENOMIC DNA]</scope>
    <source>
        <strain evidence="4">cv. Da-Ae</strain>
        <tissue evidence="3">Seedling</tissue>
    </source>
</reference>
<evidence type="ECO:0000313" key="3">
    <source>
        <dbReference type="EMBL" id="KAH0906048.1"/>
    </source>
</evidence>
<feature type="compositionally biased region" description="Low complexity" evidence="2">
    <location>
        <begin position="116"/>
        <end position="130"/>
    </location>
</feature>
<dbReference type="EMBL" id="JAGKQM010000010">
    <property type="protein sequence ID" value="KAH0906048.1"/>
    <property type="molecule type" value="Genomic_DNA"/>
</dbReference>
<proteinExistence type="predicted"/>
<evidence type="ECO:0000256" key="2">
    <source>
        <dbReference type="SAM" id="MobiDB-lite"/>
    </source>
</evidence>
<feature type="coiled-coil region" evidence="1">
    <location>
        <begin position="244"/>
        <end position="278"/>
    </location>
</feature>
<protein>
    <submittedName>
        <fullName evidence="3">Uncharacterized protein</fullName>
    </submittedName>
</protein>